<accession>A0A4R2L1L4</accession>
<dbReference type="PANTHER" id="PTHR42832:SF3">
    <property type="entry name" value="L-GLUTAMINE--4-(METHYLSULFANYL)-2-OXOBUTANOATE AMINOTRANSFERASE"/>
    <property type="match status" value="1"/>
</dbReference>
<dbReference type="InterPro" id="IPR004839">
    <property type="entry name" value="Aminotransferase_I/II_large"/>
</dbReference>
<dbReference type="InterPro" id="IPR050881">
    <property type="entry name" value="LL-DAP_aminotransferase"/>
</dbReference>
<dbReference type="Gene3D" id="3.90.1150.10">
    <property type="entry name" value="Aspartate Aminotransferase, domain 1"/>
    <property type="match status" value="1"/>
</dbReference>
<sequence>MNPDLARLQPYPFDRLNRLKAGLTPPAGLAHIALSIGEPQHPAPALALEALTANLGALSSYPLTRGGAPLREAIARWASVRYDLPPGLLDPERQVLPVNGTREALFAIAQAVVARGTPAPLVLMPNPFYQIYEGAALLAGAEPYYLDTPADSGFLPDYDALPAAVWERCQLLYLCSPGNPAGAVTPLATLERLLALADAHDFVIAADECYSEIHFDDDAPPIGLLEACARLGRHDFARCLVFNSLSKRSSLPGLRSGFVAGDAALIEGFLRYRTYHGCAMPGHTQAASVAAWNDEAHVVANRALYRAKLDATLDILAPVLEVPRPAAGFFLWPRTPLPGSEFARRLFAAQNVTVLPGEYLARDGAAGNPGAQRVRIALVAPLAACVEAAERIRRFVATL</sequence>
<dbReference type="GO" id="GO:0030170">
    <property type="term" value="F:pyridoxal phosphate binding"/>
    <property type="evidence" value="ECO:0007669"/>
    <property type="project" value="InterPro"/>
</dbReference>
<evidence type="ECO:0000256" key="1">
    <source>
        <dbReference type="ARBA" id="ARBA00001933"/>
    </source>
</evidence>
<evidence type="ECO:0000259" key="4">
    <source>
        <dbReference type="Pfam" id="PF00155"/>
    </source>
</evidence>
<dbReference type="OrthoDB" id="9813612at2"/>
<dbReference type="Gene3D" id="3.40.640.10">
    <property type="entry name" value="Type I PLP-dependent aspartate aminotransferase-like (Major domain)"/>
    <property type="match status" value="1"/>
</dbReference>
<dbReference type="GO" id="GO:0009016">
    <property type="term" value="F:succinyldiaminopimelate transaminase activity"/>
    <property type="evidence" value="ECO:0007669"/>
    <property type="project" value="InterPro"/>
</dbReference>
<dbReference type="InterPro" id="IPR015424">
    <property type="entry name" value="PyrdxlP-dep_Trfase"/>
</dbReference>
<dbReference type="EMBL" id="SLWY01000011">
    <property type="protein sequence ID" value="TCO80921.1"/>
    <property type="molecule type" value="Genomic_DNA"/>
</dbReference>
<dbReference type="Proteomes" id="UP000295765">
    <property type="component" value="Unassembled WGS sequence"/>
</dbReference>
<dbReference type="InterPro" id="IPR015421">
    <property type="entry name" value="PyrdxlP-dep_Trfase_major"/>
</dbReference>
<organism evidence="5 6">
    <name type="scientific">Plasticicumulans lactativorans</name>
    <dbReference type="NCBI Taxonomy" id="1133106"/>
    <lineage>
        <taxon>Bacteria</taxon>
        <taxon>Pseudomonadati</taxon>
        <taxon>Pseudomonadota</taxon>
        <taxon>Gammaproteobacteria</taxon>
        <taxon>Candidatus Competibacteraceae</taxon>
        <taxon>Plasticicumulans</taxon>
    </lineage>
</organism>
<evidence type="ECO:0000313" key="5">
    <source>
        <dbReference type="EMBL" id="TCO80921.1"/>
    </source>
</evidence>
<reference evidence="5 6" key="1">
    <citation type="submission" date="2019-03" db="EMBL/GenBank/DDBJ databases">
        <title>Genomic Encyclopedia of Type Strains, Phase IV (KMG-IV): sequencing the most valuable type-strain genomes for metagenomic binning, comparative biology and taxonomic classification.</title>
        <authorList>
            <person name="Goeker M."/>
        </authorList>
    </citation>
    <scope>NUCLEOTIDE SEQUENCE [LARGE SCALE GENOMIC DNA]</scope>
    <source>
        <strain evidence="5 6">DSM 25287</strain>
    </source>
</reference>
<gene>
    <name evidence="5" type="ORF">EV699_111122</name>
</gene>
<dbReference type="SUPFAM" id="SSF53383">
    <property type="entry name" value="PLP-dependent transferases"/>
    <property type="match status" value="1"/>
</dbReference>
<dbReference type="RefSeq" id="WP_132542713.1">
    <property type="nucleotide sequence ID" value="NZ_SLWY01000011.1"/>
</dbReference>
<keyword evidence="3 5" id="KW-0808">Transferase</keyword>
<protein>
    <submittedName>
        <fullName evidence="5">Succinyldiaminopimelate aminotransferase</fullName>
    </submittedName>
</protein>
<keyword evidence="6" id="KW-1185">Reference proteome</keyword>
<dbReference type="InterPro" id="IPR019878">
    <property type="entry name" value="DapC_beta/gammaproteobac"/>
</dbReference>
<dbReference type="NCBIfam" id="TIGR03538">
    <property type="entry name" value="DapC_gpp"/>
    <property type="match status" value="1"/>
</dbReference>
<evidence type="ECO:0000313" key="6">
    <source>
        <dbReference type="Proteomes" id="UP000295765"/>
    </source>
</evidence>
<dbReference type="Pfam" id="PF00155">
    <property type="entry name" value="Aminotran_1_2"/>
    <property type="match status" value="1"/>
</dbReference>
<dbReference type="GO" id="GO:0009089">
    <property type="term" value="P:lysine biosynthetic process via diaminopimelate"/>
    <property type="evidence" value="ECO:0007669"/>
    <property type="project" value="InterPro"/>
</dbReference>
<dbReference type="AlphaFoldDB" id="A0A4R2L1L4"/>
<evidence type="ECO:0000256" key="3">
    <source>
        <dbReference type="ARBA" id="ARBA00022679"/>
    </source>
</evidence>
<comment type="cofactor">
    <cofactor evidence="1">
        <name>pyridoxal 5'-phosphate</name>
        <dbReference type="ChEBI" id="CHEBI:597326"/>
    </cofactor>
</comment>
<comment type="caution">
    <text evidence="5">The sequence shown here is derived from an EMBL/GenBank/DDBJ whole genome shotgun (WGS) entry which is preliminary data.</text>
</comment>
<dbReference type="CDD" id="cd00609">
    <property type="entry name" value="AAT_like"/>
    <property type="match status" value="1"/>
</dbReference>
<proteinExistence type="predicted"/>
<name>A0A4R2L1L4_9GAMM</name>
<feature type="domain" description="Aminotransferase class I/classII large" evidence="4">
    <location>
        <begin position="32"/>
        <end position="391"/>
    </location>
</feature>
<dbReference type="PANTHER" id="PTHR42832">
    <property type="entry name" value="AMINO ACID AMINOTRANSFERASE"/>
    <property type="match status" value="1"/>
</dbReference>
<keyword evidence="2 5" id="KW-0032">Aminotransferase</keyword>
<dbReference type="InterPro" id="IPR015422">
    <property type="entry name" value="PyrdxlP-dep_Trfase_small"/>
</dbReference>
<evidence type="ECO:0000256" key="2">
    <source>
        <dbReference type="ARBA" id="ARBA00022576"/>
    </source>
</evidence>